<evidence type="ECO:0000256" key="4">
    <source>
        <dbReference type="ARBA" id="ARBA00022989"/>
    </source>
</evidence>
<evidence type="ECO:0000256" key="5">
    <source>
        <dbReference type="ARBA" id="ARBA00023065"/>
    </source>
</evidence>
<dbReference type="Gene3D" id="1.10.287.70">
    <property type="match status" value="1"/>
</dbReference>
<dbReference type="GO" id="GO:0030322">
    <property type="term" value="P:stabilization of membrane potential"/>
    <property type="evidence" value="ECO:0007669"/>
    <property type="project" value="TreeGrafter"/>
</dbReference>
<keyword evidence="6 9" id="KW-0472">Membrane</keyword>
<dbReference type="OrthoDB" id="297496at2759"/>
<dbReference type="GO" id="GO:0022841">
    <property type="term" value="F:potassium ion leak channel activity"/>
    <property type="evidence" value="ECO:0007669"/>
    <property type="project" value="TreeGrafter"/>
</dbReference>
<evidence type="ECO:0000256" key="7">
    <source>
        <dbReference type="ARBA" id="ARBA00023303"/>
    </source>
</evidence>
<feature type="transmembrane region" description="Helical" evidence="9">
    <location>
        <begin position="208"/>
        <end position="226"/>
    </location>
</feature>
<comment type="caution">
    <text evidence="11">The sequence shown here is derived from an EMBL/GenBank/DDBJ whole genome shotgun (WGS) entry which is preliminary data.</text>
</comment>
<dbReference type="InterPro" id="IPR013099">
    <property type="entry name" value="K_chnl_dom"/>
</dbReference>
<keyword evidence="7" id="KW-0407">Ion channel</keyword>
<organism evidence="11 12">
    <name type="scientific">Zancudomyces culisetae</name>
    <name type="common">Gut fungus</name>
    <name type="synonym">Smittium culisetae</name>
    <dbReference type="NCBI Taxonomy" id="1213189"/>
    <lineage>
        <taxon>Eukaryota</taxon>
        <taxon>Fungi</taxon>
        <taxon>Fungi incertae sedis</taxon>
        <taxon>Zoopagomycota</taxon>
        <taxon>Kickxellomycotina</taxon>
        <taxon>Harpellomycetes</taxon>
        <taxon>Harpellales</taxon>
        <taxon>Legeriomycetaceae</taxon>
        <taxon>Zancudomyces</taxon>
    </lineage>
</organism>
<dbReference type="Proteomes" id="UP000188320">
    <property type="component" value="Unassembled WGS sequence"/>
</dbReference>
<dbReference type="SUPFAM" id="SSF81324">
    <property type="entry name" value="Voltage-gated potassium channels"/>
    <property type="match status" value="1"/>
</dbReference>
<dbReference type="GO" id="GO:0015271">
    <property type="term" value="F:outward rectifier potassium channel activity"/>
    <property type="evidence" value="ECO:0007669"/>
    <property type="project" value="TreeGrafter"/>
</dbReference>
<name>A0A1R1PDQ9_ZANCU</name>
<dbReference type="InterPro" id="IPR003280">
    <property type="entry name" value="2pore_dom_K_chnl"/>
</dbReference>
<dbReference type="PANTHER" id="PTHR11003:SF345">
    <property type="entry name" value="TWIK FAMILY OF POTASSIUM CHANNELS PROTEIN 18"/>
    <property type="match status" value="1"/>
</dbReference>
<keyword evidence="3 9" id="KW-0812">Transmembrane</keyword>
<dbReference type="Pfam" id="PF07885">
    <property type="entry name" value="Ion_trans_2"/>
    <property type="match status" value="1"/>
</dbReference>
<keyword evidence="5" id="KW-0406">Ion transport</keyword>
<evidence type="ECO:0000256" key="9">
    <source>
        <dbReference type="SAM" id="Phobius"/>
    </source>
</evidence>
<dbReference type="AlphaFoldDB" id="A0A1R1PDQ9"/>
<evidence type="ECO:0000256" key="1">
    <source>
        <dbReference type="ARBA" id="ARBA00004141"/>
    </source>
</evidence>
<proteinExistence type="predicted"/>
<feature type="domain" description="Potassium channel" evidence="10">
    <location>
        <begin position="184"/>
        <end position="258"/>
    </location>
</feature>
<keyword evidence="2" id="KW-0813">Transport</keyword>
<accession>A0A1R1PDQ9</accession>
<evidence type="ECO:0000256" key="2">
    <source>
        <dbReference type="ARBA" id="ARBA00022448"/>
    </source>
</evidence>
<feature type="compositionally biased region" description="Polar residues" evidence="8">
    <location>
        <begin position="137"/>
        <end position="146"/>
    </location>
</feature>
<sequence>MGLYLVNFANFLLSVLDNMKTKRLAMLLKEQLLLRIHTSELPVDGSKHKKELRQFLSRTNDFRFALEFGENGLHVSTTHDGNAGINTDPLFFQSNRDVNSKRYFQQGVDEEWGDKTNSSSRSRSSSENIEKRFTPELDSQTQSTSGGVVPRDVFIKRENIEKNIEELKNSPRFTLRVYFFMVIYTLFCFVLIFVFHFLRGNTMSYSEILWLSFVSYSTIGYGNIVYRSESSIIYFCVTMMFLVSLFGVLLAGVIDFLQTKIKRTIKPEQIDEMEKDDLDKVLAKVGELLKNSG</sequence>
<feature type="transmembrane region" description="Helical" evidence="9">
    <location>
        <begin position="177"/>
        <end position="196"/>
    </location>
</feature>
<evidence type="ECO:0000259" key="10">
    <source>
        <dbReference type="Pfam" id="PF07885"/>
    </source>
</evidence>
<evidence type="ECO:0000256" key="3">
    <source>
        <dbReference type="ARBA" id="ARBA00022692"/>
    </source>
</evidence>
<evidence type="ECO:0000256" key="6">
    <source>
        <dbReference type="ARBA" id="ARBA00023136"/>
    </source>
</evidence>
<reference evidence="12" key="1">
    <citation type="submission" date="2017-01" db="EMBL/GenBank/DDBJ databases">
        <authorList>
            <person name="Wang Y."/>
            <person name="White M."/>
            <person name="Kvist S."/>
            <person name="Moncalvo J.-M."/>
        </authorList>
    </citation>
    <scope>NUCLEOTIDE SEQUENCE [LARGE SCALE GENOMIC DNA]</scope>
    <source>
        <strain evidence="12">COL-18-3</strain>
    </source>
</reference>
<keyword evidence="12" id="KW-1185">Reference proteome</keyword>
<gene>
    <name evidence="11" type="ORF">AX774_g7465</name>
</gene>
<feature type="transmembrane region" description="Helical" evidence="9">
    <location>
        <begin position="232"/>
        <end position="257"/>
    </location>
</feature>
<keyword evidence="4 9" id="KW-1133">Transmembrane helix</keyword>
<comment type="subcellular location">
    <subcellularLocation>
        <location evidence="1">Membrane</location>
        <topology evidence="1">Multi-pass membrane protein</topology>
    </subcellularLocation>
</comment>
<dbReference type="EMBL" id="LSSK01001659">
    <property type="protein sequence ID" value="OMH79130.1"/>
    <property type="molecule type" value="Genomic_DNA"/>
</dbReference>
<evidence type="ECO:0000256" key="8">
    <source>
        <dbReference type="SAM" id="MobiDB-lite"/>
    </source>
</evidence>
<feature type="region of interest" description="Disordered" evidence="8">
    <location>
        <begin position="111"/>
        <end position="146"/>
    </location>
</feature>
<protein>
    <recommendedName>
        <fullName evidence="10">Potassium channel domain-containing protein</fullName>
    </recommendedName>
</protein>
<dbReference type="GO" id="GO:0005886">
    <property type="term" value="C:plasma membrane"/>
    <property type="evidence" value="ECO:0007669"/>
    <property type="project" value="TreeGrafter"/>
</dbReference>
<evidence type="ECO:0000313" key="11">
    <source>
        <dbReference type="EMBL" id="OMH79130.1"/>
    </source>
</evidence>
<dbReference type="PANTHER" id="PTHR11003">
    <property type="entry name" value="POTASSIUM CHANNEL, SUBFAMILY K"/>
    <property type="match status" value="1"/>
</dbReference>
<evidence type="ECO:0000313" key="12">
    <source>
        <dbReference type="Proteomes" id="UP000188320"/>
    </source>
</evidence>